<evidence type="ECO:0000256" key="13">
    <source>
        <dbReference type="ARBA" id="ARBA00031900"/>
    </source>
</evidence>
<dbReference type="Gene3D" id="3.10.20.30">
    <property type="match status" value="1"/>
</dbReference>
<dbReference type="InterPro" id="IPR045864">
    <property type="entry name" value="aa-tRNA-synth_II/BPL/LPL"/>
</dbReference>
<dbReference type="SMART" id="SM00863">
    <property type="entry name" value="tRNA_SAD"/>
    <property type="match status" value="1"/>
</dbReference>
<evidence type="ECO:0000313" key="17">
    <source>
        <dbReference type="EMBL" id="SUZ76378.1"/>
    </source>
</evidence>
<dbReference type="InterPro" id="IPR012947">
    <property type="entry name" value="tRNA_SAD"/>
</dbReference>
<dbReference type="InterPro" id="IPR018163">
    <property type="entry name" value="Thr/Ala-tRNA-synth_IIc_edit"/>
</dbReference>
<dbReference type="Pfam" id="PF03129">
    <property type="entry name" value="HGTP_anticodon"/>
    <property type="match status" value="1"/>
</dbReference>
<dbReference type="InterPro" id="IPR004095">
    <property type="entry name" value="TGS"/>
</dbReference>
<feature type="domain" description="Aminoacyl-transfer RNA synthetases class-II family profile" evidence="15">
    <location>
        <begin position="242"/>
        <end position="534"/>
    </location>
</feature>
<evidence type="ECO:0000256" key="5">
    <source>
        <dbReference type="ARBA" id="ARBA00022598"/>
    </source>
</evidence>
<accession>A0A381QBP6</accession>
<name>A0A381QBP6_9ZZZZ</name>
<dbReference type="GO" id="GO:0046872">
    <property type="term" value="F:metal ion binding"/>
    <property type="evidence" value="ECO:0007669"/>
    <property type="project" value="UniProtKB-KW"/>
</dbReference>
<reference evidence="17" key="1">
    <citation type="submission" date="2018-05" db="EMBL/GenBank/DDBJ databases">
        <authorList>
            <person name="Lanie J.A."/>
            <person name="Ng W.-L."/>
            <person name="Kazmierczak K.M."/>
            <person name="Andrzejewski T.M."/>
            <person name="Davidsen T.M."/>
            <person name="Wayne K.J."/>
            <person name="Tettelin H."/>
            <person name="Glass J.I."/>
            <person name="Rusch D."/>
            <person name="Podicherti R."/>
            <person name="Tsui H.-C.T."/>
            <person name="Winkler M.E."/>
        </authorList>
    </citation>
    <scope>NUCLEOTIDE SEQUENCE</scope>
</reference>
<dbReference type="InterPro" id="IPR002320">
    <property type="entry name" value="Thr-tRNA-ligase_IIa"/>
</dbReference>
<evidence type="ECO:0000256" key="8">
    <source>
        <dbReference type="ARBA" id="ARBA00022833"/>
    </source>
</evidence>
<dbReference type="Gene3D" id="3.30.980.10">
    <property type="entry name" value="Threonyl-trna Synthetase, Chain A, domain 2"/>
    <property type="match status" value="1"/>
</dbReference>
<evidence type="ECO:0000256" key="1">
    <source>
        <dbReference type="ARBA" id="ARBA00008226"/>
    </source>
</evidence>
<evidence type="ECO:0000256" key="12">
    <source>
        <dbReference type="ARBA" id="ARBA00023146"/>
    </source>
</evidence>
<keyword evidence="8" id="KW-0862">Zinc</keyword>
<protein>
    <recommendedName>
        <fullName evidence="2">threonine--tRNA ligase</fullName>
        <ecNumber evidence="2">6.1.1.3</ecNumber>
    </recommendedName>
    <alternativeName>
        <fullName evidence="13">Threonyl-tRNA synthetase</fullName>
    </alternativeName>
</protein>
<proteinExistence type="inferred from homology"/>
<dbReference type="NCBIfam" id="TIGR00418">
    <property type="entry name" value="thrS"/>
    <property type="match status" value="1"/>
</dbReference>
<keyword evidence="6" id="KW-0479">Metal-binding</keyword>
<evidence type="ECO:0000256" key="6">
    <source>
        <dbReference type="ARBA" id="ARBA00022723"/>
    </source>
</evidence>
<dbReference type="EMBL" id="UINC01001276">
    <property type="protein sequence ID" value="SUZ76378.1"/>
    <property type="molecule type" value="Genomic_DNA"/>
</dbReference>
<dbReference type="CDD" id="cd00860">
    <property type="entry name" value="ThrRS_anticodon"/>
    <property type="match status" value="1"/>
</dbReference>
<evidence type="ECO:0000259" key="15">
    <source>
        <dbReference type="PROSITE" id="PS50862"/>
    </source>
</evidence>
<dbReference type="InterPro" id="IPR033728">
    <property type="entry name" value="ThrRS_core"/>
</dbReference>
<dbReference type="PROSITE" id="PS51880">
    <property type="entry name" value="TGS"/>
    <property type="match status" value="1"/>
</dbReference>
<keyword evidence="11" id="KW-0648">Protein biosynthesis</keyword>
<evidence type="ECO:0000256" key="11">
    <source>
        <dbReference type="ARBA" id="ARBA00022917"/>
    </source>
</evidence>
<keyword evidence="5" id="KW-0436">Ligase</keyword>
<dbReference type="Gene3D" id="3.30.930.10">
    <property type="entry name" value="Bira Bifunctional Protein, Domain 2"/>
    <property type="match status" value="1"/>
</dbReference>
<evidence type="ECO:0000256" key="10">
    <source>
        <dbReference type="ARBA" id="ARBA00022884"/>
    </source>
</evidence>
<dbReference type="EC" id="6.1.1.3" evidence="2"/>
<dbReference type="Gene3D" id="3.40.50.800">
    <property type="entry name" value="Anticodon-binding domain"/>
    <property type="match status" value="1"/>
</dbReference>
<dbReference type="GO" id="GO:0005524">
    <property type="term" value="F:ATP binding"/>
    <property type="evidence" value="ECO:0007669"/>
    <property type="project" value="UniProtKB-KW"/>
</dbReference>
<gene>
    <name evidence="17" type="ORF">METZ01_LOCUS29232</name>
</gene>
<dbReference type="InterPro" id="IPR012675">
    <property type="entry name" value="Beta-grasp_dom_sf"/>
</dbReference>
<keyword evidence="3" id="KW-0963">Cytoplasm</keyword>
<dbReference type="Pfam" id="PF07973">
    <property type="entry name" value="tRNA_SAD"/>
    <property type="match status" value="1"/>
</dbReference>
<dbReference type="SUPFAM" id="SSF55186">
    <property type="entry name" value="ThrRS/AlaRS common domain"/>
    <property type="match status" value="1"/>
</dbReference>
<dbReference type="AlphaFoldDB" id="A0A381QBP6"/>
<comment type="similarity">
    <text evidence="1">Belongs to the class-II aminoacyl-tRNA synthetase family.</text>
</comment>
<dbReference type="InterPro" id="IPR012676">
    <property type="entry name" value="TGS-like"/>
</dbReference>
<dbReference type="SUPFAM" id="SSF52954">
    <property type="entry name" value="Class II aaRS ABD-related"/>
    <property type="match status" value="1"/>
</dbReference>
<dbReference type="InterPro" id="IPR004154">
    <property type="entry name" value="Anticodon-bd"/>
</dbReference>
<dbReference type="GO" id="GO:0004829">
    <property type="term" value="F:threonine-tRNA ligase activity"/>
    <property type="evidence" value="ECO:0007669"/>
    <property type="project" value="UniProtKB-EC"/>
</dbReference>
<dbReference type="FunFam" id="3.30.980.10:FF:000005">
    <property type="entry name" value="Threonyl-tRNA synthetase, mitochondrial"/>
    <property type="match status" value="1"/>
</dbReference>
<dbReference type="SUPFAM" id="SSF55681">
    <property type="entry name" value="Class II aaRS and biotin synthetases"/>
    <property type="match status" value="1"/>
</dbReference>
<dbReference type="PRINTS" id="PR01047">
    <property type="entry name" value="TRNASYNTHTHR"/>
</dbReference>
<dbReference type="InterPro" id="IPR002314">
    <property type="entry name" value="aa-tRNA-synt_IIb"/>
</dbReference>
<keyword evidence="9" id="KW-0067">ATP-binding</keyword>
<dbReference type="HAMAP" id="MF_00184">
    <property type="entry name" value="Thr_tRNA_synth"/>
    <property type="match status" value="1"/>
</dbReference>
<dbReference type="GO" id="GO:0006435">
    <property type="term" value="P:threonyl-tRNA aminoacylation"/>
    <property type="evidence" value="ECO:0007669"/>
    <property type="project" value="InterPro"/>
</dbReference>
<dbReference type="Pfam" id="PF00587">
    <property type="entry name" value="tRNA-synt_2b"/>
    <property type="match status" value="1"/>
</dbReference>
<dbReference type="Gene3D" id="3.30.54.20">
    <property type="match status" value="1"/>
</dbReference>
<dbReference type="FunFam" id="3.30.930.10:FF:000002">
    <property type="entry name" value="Threonine--tRNA ligase"/>
    <property type="match status" value="1"/>
</dbReference>
<evidence type="ECO:0000256" key="3">
    <source>
        <dbReference type="ARBA" id="ARBA00022490"/>
    </source>
</evidence>
<keyword evidence="7" id="KW-0547">Nucleotide-binding</keyword>
<keyword evidence="4" id="KW-0820">tRNA-binding</keyword>
<evidence type="ECO:0000256" key="2">
    <source>
        <dbReference type="ARBA" id="ARBA00013163"/>
    </source>
</evidence>
<evidence type="ECO:0000256" key="4">
    <source>
        <dbReference type="ARBA" id="ARBA00022555"/>
    </source>
</evidence>
<dbReference type="PANTHER" id="PTHR11451:SF44">
    <property type="entry name" value="THREONINE--TRNA LIGASE, CHLOROPLASTIC_MITOCHONDRIAL 2"/>
    <property type="match status" value="1"/>
</dbReference>
<organism evidence="17">
    <name type="scientific">marine metagenome</name>
    <dbReference type="NCBI Taxonomy" id="408172"/>
    <lineage>
        <taxon>unclassified sequences</taxon>
        <taxon>metagenomes</taxon>
        <taxon>ecological metagenomes</taxon>
    </lineage>
</organism>
<keyword evidence="10" id="KW-0694">RNA-binding</keyword>
<sequence>MEQIQLTLPNGDVLTMERGVTPGEVASSIGPGLAKAALAAVVDGETVGLMDPLQSDADIRILTLKDPESLPVLRHSAAHVLATAVRELLPSAGIGFGPAIEEGFYYDFDVDTPFTPDDLEAFEKRMAEVTVADQPFERRQVTKDEARQLFEDDPLKLERLEEFEDDEVITVYQNGPFLDLCKGPHVPSTGKLEHFKLLSGAGAYWRGDEKRQMLQRIYGTAFHSRPELDEHLDRLEEAKKRDHRVIGKELDLFSIQEEVGSGLILWHPRGGIIRHTVEEFLKETLLEHEYELVFTPQVASEELYRMSGHLEVFEENMFPVMEDDGARFRMKPMNCPHHFMIYKTQTRSYRDLPLRFAELGTCYRYERSGTLHGMLRVRCFTQDDAHIFVRPDQIAEEYDRLLDLADYLLKIFGYEYHLALSSRPEKAIGDPEVYDQATETLRGVLERRGADYILDEGGGAFYGPKIDVNLVDAIGREWQGGTFQLDFQMPHRFGLEYIGADNKPHEAVVIHRTLLGSMERFIGGLIEHYGGAFPTWMAPEQVRILPVGEQWNESAREFVKDLEQAGIRSSLEARDTLGYRIRDAETLKIPYMGVIGEREATNGTVAVRRRGMGKKQEVMDRGSFIDRVVDEIQNKSLG</sequence>
<keyword evidence="12" id="KW-0030">Aminoacyl-tRNA synthetase</keyword>
<dbReference type="CDD" id="cd01667">
    <property type="entry name" value="TGS_ThrRS"/>
    <property type="match status" value="1"/>
</dbReference>
<dbReference type="GO" id="GO:0005737">
    <property type="term" value="C:cytoplasm"/>
    <property type="evidence" value="ECO:0007669"/>
    <property type="project" value="InterPro"/>
</dbReference>
<dbReference type="Pfam" id="PF02824">
    <property type="entry name" value="TGS"/>
    <property type="match status" value="1"/>
</dbReference>
<comment type="catalytic activity">
    <reaction evidence="14">
        <text>tRNA(Thr) + L-threonine + ATP = L-threonyl-tRNA(Thr) + AMP + diphosphate + H(+)</text>
        <dbReference type="Rhea" id="RHEA:24624"/>
        <dbReference type="Rhea" id="RHEA-COMP:9670"/>
        <dbReference type="Rhea" id="RHEA-COMP:9704"/>
        <dbReference type="ChEBI" id="CHEBI:15378"/>
        <dbReference type="ChEBI" id="CHEBI:30616"/>
        <dbReference type="ChEBI" id="CHEBI:33019"/>
        <dbReference type="ChEBI" id="CHEBI:57926"/>
        <dbReference type="ChEBI" id="CHEBI:78442"/>
        <dbReference type="ChEBI" id="CHEBI:78534"/>
        <dbReference type="ChEBI" id="CHEBI:456215"/>
        <dbReference type="EC" id="6.1.1.3"/>
    </reaction>
</comment>
<dbReference type="InterPro" id="IPR006195">
    <property type="entry name" value="aa-tRNA-synth_II"/>
</dbReference>
<dbReference type="CDD" id="cd00771">
    <property type="entry name" value="ThrRS_core"/>
    <property type="match status" value="1"/>
</dbReference>
<evidence type="ECO:0000256" key="7">
    <source>
        <dbReference type="ARBA" id="ARBA00022741"/>
    </source>
</evidence>
<feature type="domain" description="TGS" evidence="16">
    <location>
        <begin position="1"/>
        <end position="63"/>
    </location>
</feature>
<evidence type="ECO:0000256" key="14">
    <source>
        <dbReference type="ARBA" id="ARBA00049515"/>
    </source>
</evidence>
<dbReference type="PANTHER" id="PTHR11451">
    <property type="entry name" value="THREONINE-TRNA LIGASE"/>
    <property type="match status" value="1"/>
</dbReference>
<dbReference type="PROSITE" id="PS50862">
    <property type="entry name" value="AA_TRNA_LIGASE_II"/>
    <property type="match status" value="1"/>
</dbReference>
<evidence type="ECO:0000256" key="9">
    <source>
        <dbReference type="ARBA" id="ARBA00022840"/>
    </source>
</evidence>
<evidence type="ECO:0000259" key="16">
    <source>
        <dbReference type="PROSITE" id="PS51880"/>
    </source>
</evidence>
<dbReference type="InterPro" id="IPR036621">
    <property type="entry name" value="Anticodon-bd_dom_sf"/>
</dbReference>
<dbReference type="GO" id="GO:0000049">
    <property type="term" value="F:tRNA binding"/>
    <property type="evidence" value="ECO:0007669"/>
    <property type="project" value="UniProtKB-KW"/>
</dbReference>
<dbReference type="SUPFAM" id="SSF81271">
    <property type="entry name" value="TGS-like"/>
    <property type="match status" value="1"/>
</dbReference>
<dbReference type="InterPro" id="IPR047246">
    <property type="entry name" value="ThrRS_anticodon"/>
</dbReference>